<feature type="region of interest" description="Disordered" evidence="1">
    <location>
        <begin position="900"/>
        <end position="922"/>
    </location>
</feature>
<dbReference type="Pfam" id="PF25597">
    <property type="entry name" value="SH3_retrovirus"/>
    <property type="match status" value="1"/>
</dbReference>
<feature type="domain" description="Retrotransposon Copia-like N-terminal" evidence="3">
    <location>
        <begin position="6"/>
        <end position="44"/>
    </location>
</feature>
<dbReference type="InterPro" id="IPR036397">
    <property type="entry name" value="RNaseH_sf"/>
</dbReference>
<dbReference type="PANTHER" id="PTHR11439:SF467">
    <property type="entry name" value="INTEGRASE CATALYTIC DOMAIN-CONTAINING PROTEIN"/>
    <property type="match status" value="1"/>
</dbReference>
<organism evidence="5">
    <name type="scientific">Fagus sylvatica</name>
    <name type="common">Beechnut</name>
    <dbReference type="NCBI Taxonomy" id="28930"/>
    <lineage>
        <taxon>Eukaryota</taxon>
        <taxon>Viridiplantae</taxon>
        <taxon>Streptophyta</taxon>
        <taxon>Embryophyta</taxon>
        <taxon>Tracheophyta</taxon>
        <taxon>Spermatophyta</taxon>
        <taxon>Magnoliopsida</taxon>
        <taxon>eudicotyledons</taxon>
        <taxon>Gunneridae</taxon>
        <taxon>Pentapetalae</taxon>
        <taxon>rosids</taxon>
        <taxon>fabids</taxon>
        <taxon>Fagales</taxon>
        <taxon>Fagaceae</taxon>
        <taxon>Fagus</taxon>
    </lineage>
</organism>
<feature type="domain" description="Retroviral polymerase SH3-like" evidence="4">
    <location>
        <begin position="393"/>
        <end position="445"/>
    </location>
</feature>
<evidence type="ECO:0000259" key="4">
    <source>
        <dbReference type="Pfam" id="PF25597"/>
    </source>
</evidence>
<feature type="compositionally biased region" description="Low complexity" evidence="1">
    <location>
        <begin position="477"/>
        <end position="488"/>
    </location>
</feature>
<evidence type="ECO:0000256" key="1">
    <source>
        <dbReference type="SAM" id="MobiDB-lite"/>
    </source>
</evidence>
<feature type="domain" description="Reverse transcriptase Ty1/copia-type" evidence="2">
    <location>
        <begin position="617"/>
        <end position="762"/>
    </location>
</feature>
<name>A0A2N9HX28_FAGSY</name>
<reference evidence="5" key="1">
    <citation type="submission" date="2018-02" db="EMBL/GenBank/DDBJ databases">
        <authorList>
            <person name="Cohen D.B."/>
            <person name="Kent A.D."/>
        </authorList>
    </citation>
    <scope>NUCLEOTIDE SEQUENCE</scope>
</reference>
<evidence type="ECO:0000313" key="5">
    <source>
        <dbReference type="EMBL" id="SPD18477.1"/>
    </source>
</evidence>
<dbReference type="GO" id="GO:0003676">
    <property type="term" value="F:nucleic acid binding"/>
    <property type="evidence" value="ECO:0007669"/>
    <property type="project" value="InterPro"/>
</dbReference>
<feature type="region of interest" description="Disordered" evidence="1">
    <location>
        <begin position="968"/>
        <end position="988"/>
    </location>
</feature>
<feature type="compositionally biased region" description="Polar residues" evidence="1">
    <location>
        <begin position="973"/>
        <end position="983"/>
    </location>
</feature>
<dbReference type="CDD" id="cd09272">
    <property type="entry name" value="RNase_HI_RT_Ty1"/>
    <property type="match status" value="1"/>
</dbReference>
<dbReference type="Pfam" id="PF14244">
    <property type="entry name" value="Retrotran_gag_3"/>
    <property type="match status" value="1"/>
</dbReference>
<dbReference type="InterPro" id="IPR029472">
    <property type="entry name" value="Copia-like_N"/>
</dbReference>
<evidence type="ECO:0008006" key="6">
    <source>
        <dbReference type="Google" id="ProtNLM"/>
    </source>
</evidence>
<sequence>MHQPQRITSVLLNGQNFAAWSRSLRLYLGGKGKSGWLLGIEKQPATTDPKRIQWDMDNCTILGWLFNSMDERAYNTFMYYDTVNDVYHASQVALGLSVVDFFGYLQSRWEELAQYEPLSDFPADAASIVASRLNRQHTYQFLLGLKPEFETLRTQILNTSPMPSLYEAYATIDSDERHRHLGPPTSNPTPSPPVIADQMAFAANSGPRPPRGRPICHHCGIAGHLKAQCFKLHPKLRHTLPRKCPPSFNSPRIATIAETHENSTAISDFSRLQAQIGQLQTQLGSLATHTHDTPTAPTVTIATGTPTAFHVMTGEPTWVLDSGANDHMTGILQQLTCPNTPEQNGVAKRKNRHIMSIVRFLLCGMHVPKSYWHMAVLTAVYLMNRTPSRDRSPHHTKLDNKSIRCIFLGYSAMSKAYRCYDPVSRHLYHSLDVTFFENIPFYGSTSPLQVSDPSSFKADTSPLARPIPIFYYMAPKSSSPPVTSSHPPLQVYTRRPRPPLPNSSLDPGSGMSSTPLVSTPPPPTSRYPSRVRRPPSQFGWLCSTNHPISQYISYLGLSDSHRAFIGKIESVSIPRSMSEALQNPKWVSAMQEEMDALQANQTWELVPLPSDEKTVGSKGFTQVLGKDFGATFAPVAKLTSVRLLVSLAASHSWPLHQLNVKNAFLHGDLLEPIYMDPPPGFRAEGEYTGKVCRLHKSLYGLKQSPRAWFSRFSDVILSMEFIRCHSNHTCFIRRRPDGCYIILLVYVDDIILTGDDTQGVSAFGLFYPAGHQSGLSCFTDADYAGSQTDRRSTTGLSTFYGNHLISWRSKKQAVVSRSSAEVEYRAMAQGTCEILWIRSILNELGFTEKGSSQLFCDNKSAIMLASDSVLHERSKHIEVDIHFIREKEALLVVLRGGSPTEVGPVSPRSTANSDNRLPKRQPTPFEDYLIKSFRSSFGLNHRSLDYKAEVYGLVSEAHNLQDEFRVKRHRSSNGKQLSSNNSVPCGDEGRSSRCMGARSVTVPLSCSDAKEPPRGNFATTIGALQLGLLAILGDWKWGLGGLDWGVAEVHRSYGLVDWVVWENIQLVLPECQSCDILVFAVSVEG</sequence>
<evidence type="ECO:0000259" key="3">
    <source>
        <dbReference type="Pfam" id="PF14244"/>
    </source>
</evidence>
<dbReference type="PANTHER" id="PTHR11439">
    <property type="entry name" value="GAG-POL-RELATED RETROTRANSPOSON"/>
    <property type="match status" value="1"/>
</dbReference>
<dbReference type="Gene3D" id="3.30.420.10">
    <property type="entry name" value="Ribonuclease H-like superfamily/Ribonuclease H"/>
    <property type="match status" value="1"/>
</dbReference>
<dbReference type="SUPFAM" id="SSF53098">
    <property type="entry name" value="Ribonuclease H-like"/>
    <property type="match status" value="1"/>
</dbReference>
<feature type="region of interest" description="Disordered" evidence="1">
    <location>
        <begin position="477"/>
        <end position="531"/>
    </location>
</feature>
<protein>
    <recommendedName>
        <fullName evidence="6">Integrase catalytic domain-containing protein</fullName>
    </recommendedName>
</protein>
<dbReference type="AlphaFoldDB" id="A0A2N9HX28"/>
<proteinExistence type="predicted"/>
<dbReference type="SUPFAM" id="SSF56672">
    <property type="entry name" value="DNA/RNA polymerases"/>
    <property type="match status" value="1"/>
</dbReference>
<dbReference type="EMBL" id="OIVN01004635">
    <property type="protein sequence ID" value="SPD18477.1"/>
    <property type="molecule type" value="Genomic_DNA"/>
</dbReference>
<dbReference type="Pfam" id="PF07727">
    <property type="entry name" value="RVT_2"/>
    <property type="match status" value="1"/>
</dbReference>
<dbReference type="InterPro" id="IPR013103">
    <property type="entry name" value="RVT_2"/>
</dbReference>
<dbReference type="InterPro" id="IPR057670">
    <property type="entry name" value="SH3_retrovirus"/>
</dbReference>
<evidence type="ECO:0000259" key="2">
    <source>
        <dbReference type="Pfam" id="PF07727"/>
    </source>
</evidence>
<dbReference type="InterPro" id="IPR043502">
    <property type="entry name" value="DNA/RNA_pol_sf"/>
</dbReference>
<dbReference type="InterPro" id="IPR012337">
    <property type="entry name" value="RNaseH-like_sf"/>
</dbReference>
<gene>
    <name evidence="5" type="ORF">FSB_LOCUS46359</name>
</gene>
<accession>A0A2N9HX28</accession>